<dbReference type="OrthoDB" id="6099259at2759"/>
<dbReference type="SMART" id="SM00110">
    <property type="entry name" value="C1Q"/>
    <property type="match status" value="1"/>
</dbReference>
<dbReference type="PANTHER" id="PTHR22923">
    <property type="entry name" value="CEREBELLIN-RELATED"/>
    <property type="match status" value="1"/>
</dbReference>
<evidence type="ECO:0000256" key="3">
    <source>
        <dbReference type="ARBA" id="ARBA00022729"/>
    </source>
</evidence>
<feature type="domain" description="C1q" evidence="4">
    <location>
        <begin position="138"/>
        <end position="274"/>
    </location>
</feature>
<keyword evidence="3" id="KW-0732">Signal</keyword>
<evidence type="ECO:0000313" key="6">
    <source>
        <dbReference type="EnsemblMetazoa" id="CapteP98879"/>
    </source>
</evidence>
<dbReference type="EMBL" id="AMQN01002737">
    <property type="status" value="NOT_ANNOTATED_CDS"/>
    <property type="molecule type" value="Genomic_DNA"/>
</dbReference>
<dbReference type="HOGENOM" id="CLU_1016511_0_0_1"/>
<name>R7TPM4_CAPTE</name>
<dbReference type="AlphaFoldDB" id="R7TPM4"/>
<dbReference type="Proteomes" id="UP000014760">
    <property type="component" value="Unassembled WGS sequence"/>
</dbReference>
<dbReference type="PANTHER" id="PTHR22923:SF116">
    <property type="entry name" value="C1Q DOMAIN-CONTAINING PROTEIN"/>
    <property type="match status" value="1"/>
</dbReference>
<dbReference type="InterPro" id="IPR050822">
    <property type="entry name" value="Cerebellin_Synaptic_Org"/>
</dbReference>
<organism evidence="5">
    <name type="scientific">Capitella teleta</name>
    <name type="common">Polychaete worm</name>
    <dbReference type="NCBI Taxonomy" id="283909"/>
    <lineage>
        <taxon>Eukaryota</taxon>
        <taxon>Metazoa</taxon>
        <taxon>Spiralia</taxon>
        <taxon>Lophotrochozoa</taxon>
        <taxon>Annelida</taxon>
        <taxon>Polychaeta</taxon>
        <taxon>Sedentaria</taxon>
        <taxon>Scolecida</taxon>
        <taxon>Capitellidae</taxon>
        <taxon>Capitella</taxon>
    </lineage>
</organism>
<evidence type="ECO:0000256" key="1">
    <source>
        <dbReference type="ARBA" id="ARBA00004613"/>
    </source>
</evidence>
<dbReference type="Gene3D" id="2.60.120.40">
    <property type="match status" value="2"/>
</dbReference>
<dbReference type="EMBL" id="KB309928">
    <property type="protein sequence ID" value="ELT93000.1"/>
    <property type="molecule type" value="Genomic_DNA"/>
</dbReference>
<dbReference type="GO" id="GO:0005576">
    <property type="term" value="C:extracellular region"/>
    <property type="evidence" value="ECO:0007669"/>
    <property type="project" value="UniProtKB-SubCell"/>
</dbReference>
<proteinExistence type="predicted"/>
<dbReference type="InterPro" id="IPR001073">
    <property type="entry name" value="C1q_dom"/>
</dbReference>
<reference evidence="6" key="3">
    <citation type="submission" date="2015-06" db="UniProtKB">
        <authorList>
            <consortium name="EnsemblMetazoa"/>
        </authorList>
    </citation>
    <scope>IDENTIFICATION</scope>
</reference>
<evidence type="ECO:0000313" key="7">
    <source>
        <dbReference type="Proteomes" id="UP000014760"/>
    </source>
</evidence>
<sequence length="274" mass="30095">MFTDVQAFYAAREESFYEQGARIPMSRVYMDIGENYDETEMEFTAPETGVYYFFFGAGQETGTPNRVALRTWENSVEATVAELWVHSSSHNGVDMAARGTVVELDAGQQIWVTAMEDPLYSDTDHNQIFFGGFAYKPAHGPAVAFAAHRTSPWQGGPVLDPVPFQEIAVNVGDAFDAASNTVVIPTSGYYYIELSIGSMPFKAIDVEMLANGERIVHVNVASTSHSQVTTTGRSVVVHLNQSDVLRLSAGGVTGIFSDRDKQTTWMGFLLYADL</sequence>
<dbReference type="EnsemblMetazoa" id="CapteT98879">
    <property type="protein sequence ID" value="CapteP98879"/>
    <property type="gene ID" value="CapteG98879"/>
</dbReference>
<reference evidence="7" key="1">
    <citation type="submission" date="2012-12" db="EMBL/GenBank/DDBJ databases">
        <authorList>
            <person name="Hellsten U."/>
            <person name="Grimwood J."/>
            <person name="Chapman J.A."/>
            <person name="Shapiro H."/>
            <person name="Aerts A."/>
            <person name="Otillar R.P."/>
            <person name="Terry A.Y."/>
            <person name="Boore J.L."/>
            <person name="Simakov O."/>
            <person name="Marletaz F."/>
            <person name="Cho S.-J."/>
            <person name="Edsinger-Gonzales E."/>
            <person name="Havlak P."/>
            <person name="Kuo D.-H."/>
            <person name="Larsson T."/>
            <person name="Lv J."/>
            <person name="Arendt D."/>
            <person name="Savage R."/>
            <person name="Osoegawa K."/>
            <person name="de Jong P."/>
            <person name="Lindberg D.R."/>
            <person name="Seaver E.C."/>
            <person name="Weisblat D.A."/>
            <person name="Putnam N.H."/>
            <person name="Grigoriev I.V."/>
            <person name="Rokhsar D.S."/>
        </authorList>
    </citation>
    <scope>NUCLEOTIDE SEQUENCE</scope>
    <source>
        <strain evidence="7">I ESC-2004</strain>
    </source>
</reference>
<evidence type="ECO:0000259" key="4">
    <source>
        <dbReference type="PROSITE" id="PS50871"/>
    </source>
</evidence>
<protein>
    <recommendedName>
        <fullName evidence="4">C1q domain-containing protein</fullName>
    </recommendedName>
</protein>
<evidence type="ECO:0000313" key="5">
    <source>
        <dbReference type="EMBL" id="ELT93000.1"/>
    </source>
</evidence>
<gene>
    <name evidence="5" type="ORF">CAPTEDRAFT_98879</name>
</gene>
<keyword evidence="2" id="KW-0964">Secreted</keyword>
<comment type="subcellular location">
    <subcellularLocation>
        <location evidence="1">Secreted</location>
    </subcellularLocation>
</comment>
<reference evidence="5 7" key="2">
    <citation type="journal article" date="2013" name="Nature">
        <title>Insights into bilaterian evolution from three spiralian genomes.</title>
        <authorList>
            <person name="Simakov O."/>
            <person name="Marletaz F."/>
            <person name="Cho S.J."/>
            <person name="Edsinger-Gonzales E."/>
            <person name="Havlak P."/>
            <person name="Hellsten U."/>
            <person name="Kuo D.H."/>
            <person name="Larsson T."/>
            <person name="Lv J."/>
            <person name="Arendt D."/>
            <person name="Savage R."/>
            <person name="Osoegawa K."/>
            <person name="de Jong P."/>
            <person name="Grimwood J."/>
            <person name="Chapman J.A."/>
            <person name="Shapiro H."/>
            <person name="Aerts A."/>
            <person name="Otillar R.P."/>
            <person name="Terry A.Y."/>
            <person name="Boore J.L."/>
            <person name="Grigoriev I.V."/>
            <person name="Lindberg D.R."/>
            <person name="Seaver E.C."/>
            <person name="Weisblat D.A."/>
            <person name="Putnam N.H."/>
            <person name="Rokhsar D.S."/>
        </authorList>
    </citation>
    <scope>NUCLEOTIDE SEQUENCE</scope>
    <source>
        <strain evidence="5 7">I ESC-2004</strain>
    </source>
</reference>
<dbReference type="InterPro" id="IPR008983">
    <property type="entry name" value="Tumour_necrosis_fac-like_dom"/>
</dbReference>
<evidence type="ECO:0000256" key="2">
    <source>
        <dbReference type="ARBA" id="ARBA00022525"/>
    </source>
</evidence>
<dbReference type="Pfam" id="PF00386">
    <property type="entry name" value="C1q"/>
    <property type="match status" value="2"/>
</dbReference>
<dbReference type="PROSITE" id="PS50871">
    <property type="entry name" value="C1Q"/>
    <property type="match status" value="1"/>
</dbReference>
<keyword evidence="7" id="KW-1185">Reference proteome</keyword>
<dbReference type="STRING" id="283909.R7TPM4"/>
<dbReference type="OMA" id="HCTINKN"/>
<dbReference type="SUPFAM" id="SSF49842">
    <property type="entry name" value="TNF-like"/>
    <property type="match status" value="2"/>
</dbReference>
<accession>R7TPM4</accession>